<sequence length="100" mass="11197">MPTARKRQRAIYTAKITVSYSTTASTRVFTANTLDGQCMDAVAETLLDGKEGQLQEKVKQIAMPATSTTRGKIYGPSSTVPFKVYLIFILKLYYTFLFSR</sequence>
<protein>
    <submittedName>
        <fullName evidence="1">Uncharacterized protein</fullName>
    </submittedName>
</protein>
<organism evidence="1 2">
    <name type="scientific">Goodea atripinnis</name>
    <dbReference type="NCBI Taxonomy" id="208336"/>
    <lineage>
        <taxon>Eukaryota</taxon>
        <taxon>Metazoa</taxon>
        <taxon>Chordata</taxon>
        <taxon>Craniata</taxon>
        <taxon>Vertebrata</taxon>
        <taxon>Euteleostomi</taxon>
        <taxon>Actinopterygii</taxon>
        <taxon>Neopterygii</taxon>
        <taxon>Teleostei</taxon>
        <taxon>Neoteleostei</taxon>
        <taxon>Acanthomorphata</taxon>
        <taxon>Ovalentaria</taxon>
        <taxon>Atherinomorphae</taxon>
        <taxon>Cyprinodontiformes</taxon>
        <taxon>Goodeidae</taxon>
        <taxon>Goodea</taxon>
    </lineage>
</organism>
<comment type="caution">
    <text evidence="1">The sequence shown here is derived from an EMBL/GenBank/DDBJ whole genome shotgun (WGS) entry which is preliminary data.</text>
</comment>
<accession>A0ABV0MXF1</accession>
<evidence type="ECO:0000313" key="1">
    <source>
        <dbReference type="EMBL" id="MEQ2163794.1"/>
    </source>
</evidence>
<dbReference type="EMBL" id="JAHRIO010017849">
    <property type="protein sequence ID" value="MEQ2163794.1"/>
    <property type="molecule type" value="Genomic_DNA"/>
</dbReference>
<proteinExistence type="predicted"/>
<name>A0ABV0MXF1_9TELE</name>
<evidence type="ECO:0000313" key="2">
    <source>
        <dbReference type="Proteomes" id="UP001476798"/>
    </source>
</evidence>
<dbReference type="Proteomes" id="UP001476798">
    <property type="component" value="Unassembled WGS sequence"/>
</dbReference>
<gene>
    <name evidence="1" type="ORF">GOODEAATRI_034025</name>
</gene>
<keyword evidence="2" id="KW-1185">Reference proteome</keyword>
<reference evidence="1 2" key="1">
    <citation type="submission" date="2021-06" db="EMBL/GenBank/DDBJ databases">
        <authorList>
            <person name="Palmer J.M."/>
        </authorList>
    </citation>
    <scope>NUCLEOTIDE SEQUENCE [LARGE SCALE GENOMIC DNA]</scope>
    <source>
        <strain evidence="1 2">GA_2019</strain>
        <tissue evidence="1">Muscle</tissue>
    </source>
</reference>